<dbReference type="SMART" id="SM00692">
    <property type="entry name" value="DM3"/>
    <property type="match status" value="1"/>
</dbReference>
<reference evidence="8" key="2">
    <citation type="submission" date="2025-08" db="UniProtKB">
        <authorList>
            <consortium name="Ensembl"/>
        </authorList>
    </citation>
    <scope>IDENTIFICATION</scope>
</reference>
<dbReference type="PANTHER" id="PTHR46289:SF16">
    <property type="entry name" value="52 KDA REPRESSOR OF THE INHIBITOR OF THE PROTEIN KINASE"/>
    <property type="match status" value="1"/>
</dbReference>
<name>A0AAZ3NXH6_ONCTS</name>
<gene>
    <name evidence="8" type="primary">LOC112245084</name>
</gene>
<reference evidence="9" key="1">
    <citation type="journal article" date="2018" name="PLoS ONE">
        <title>Chinook salmon (Oncorhynchus tshawytscha) genome and transcriptome.</title>
        <authorList>
            <person name="Christensen K.A."/>
            <person name="Leong J.S."/>
            <person name="Sakhrani D."/>
            <person name="Biagi C.A."/>
            <person name="Minkley D.R."/>
            <person name="Withler R.E."/>
            <person name="Rondeau E.B."/>
            <person name="Koop B.F."/>
            <person name="Devlin R.H."/>
        </authorList>
    </citation>
    <scope>NUCLEOTIDE SEQUENCE [LARGE SCALE GENOMIC DNA]</scope>
</reference>
<dbReference type="Pfam" id="PF05485">
    <property type="entry name" value="THAP"/>
    <property type="match status" value="1"/>
</dbReference>
<dbReference type="SMART" id="SM00980">
    <property type="entry name" value="THAP"/>
    <property type="match status" value="1"/>
</dbReference>
<dbReference type="PANTHER" id="PTHR46289">
    <property type="entry name" value="52 KDA REPRESSOR OF THE INHIBITOR OF THE PROTEIN KINASE-LIKE PROTEIN-RELATED"/>
    <property type="match status" value="1"/>
</dbReference>
<organism evidence="8 9">
    <name type="scientific">Oncorhynchus tshawytscha</name>
    <name type="common">Chinook salmon</name>
    <name type="synonym">Salmo tshawytscha</name>
    <dbReference type="NCBI Taxonomy" id="74940"/>
    <lineage>
        <taxon>Eukaryota</taxon>
        <taxon>Metazoa</taxon>
        <taxon>Chordata</taxon>
        <taxon>Craniata</taxon>
        <taxon>Vertebrata</taxon>
        <taxon>Euteleostomi</taxon>
        <taxon>Actinopterygii</taxon>
        <taxon>Neopterygii</taxon>
        <taxon>Teleostei</taxon>
        <taxon>Protacanthopterygii</taxon>
        <taxon>Salmoniformes</taxon>
        <taxon>Salmonidae</taxon>
        <taxon>Salmoninae</taxon>
        <taxon>Oncorhynchus</taxon>
    </lineage>
</organism>
<protein>
    <recommendedName>
        <fullName evidence="7">THAP-type domain-containing protein</fullName>
    </recommendedName>
</protein>
<dbReference type="GO" id="GO:0003677">
    <property type="term" value="F:DNA binding"/>
    <property type="evidence" value="ECO:0007669"/>
    <property type="project" value="UniProtKB-UniRule"/>
</dbReference>
<evidence type="ECO:0000256" key="2">
    <source>
        <dbReference type="ARBA" id="ARBA00022771"/>
    </source>
</evidence>
<dbReference type="GO" id="GO:0008270">
    <property type="term" value="F:zinc ion binding"/>
    <property type="evidence" value="ECO:0007669"/>
    <property type="project" value="UniProtKB-KW"/>
</dbReference>
<keyword evidence="9" id="KW-1185">Reference proteome</keyword>
<reference evidence="8" key="3">
    <citation type="submission" date="2025-09" db="UniProtKB">
        <authorList>
            <consortium name="Ensembl"/>
        </authorList>
    </citation>
    <scope>IDENTIFICATION</scope>
</reference>
<accession>A0AAZ3NXH6</accession>
<proteinExistence type="predicted"/>
<evidence type="ECO:0000313" key="8">
    <source>
        <dbReference type="Ensembl" id="ENSOTSP00005108344.1"/>
    </source>
</evidence>
<keyword evidence="2 5" id="KW-0863">Zinc-finger</keyword>
<keyword evidence="4 5" id="KW-0238">DNA-binding</keyword>
<dbReference type="AlphaFoldDB" id="A0AAZ3NXH6"/>
<keyword evidence="1" id="KW-0479">Metal-binding</keyword>
<evidence type="ECO:0000256" key="6">
    <source>
        <dbReference type="SAM" id="MobiDB-lite"/>
    </source>
</evidence>
<keyword evidence="3" id="KW-0862">Zinc</keyword>
<evidence type="ECO:0000256" key="1">
    <source>
        <dbReference type="ARBA" id="ARBA00022723"/>
    </source>
</evidence>
<dbReference type="InterPro" id="IPR006612">
    <property type="entry name" value="THAP_Znf"/>
</dbReference>
<evidence type="ECO:0000256" key="3">
    <source>
        <dbReference type="ARBA" id="ARBA00022833"/>
    </source>
</evidence>
<feature type="region of interest" description="Disordered" evidence="6">
    <location>
        <begin position="84"/>
        <end position="124"/>
    </location>
</feature>
<sequence>MSNFCAAPNCTTRSNESASPLFRFPSDTERCKQWVDNCHCKDLEDKTPDQLNRHYRLCVNHFEPSMICKASPYRTKLKDNATPTIFDLTSHPNNPQCRQRKRIKELSKAEAGQMKERKNRNVIP</sequence>
<dbReference type="Proteomes" id="UP000694402">
    <property type="component" value="Unassembled WGS sequence"/>
</dbReference>
<dbReference type="PROSITE" id="PS50950">
    <property type="entry name" value="ZF_THAP"/>
    <property type="match status" value="1"/>
</dbReference>
<dbReference type="InterPro" id="IPR052958">
    <property type="entry name" value="IFN-induced_PKR_regulator"/>
</dbReference>
<feature type="domain" description="THAP-type" evidence="7">
    <location>
        <begin position="1"/>
        <end position="86"/>
    </location>
</feature>
<dbReference type="GeneTree" id="ENSGT00530000063516"/>
<evidence type="ECO:0000259" key="7">
    <source>
        <dbReference type="PROSITE" id="PS50950"/>
    </source>
</evidence>
<dbReference type="SUPFAM" id="SSF57716">
    <property type="entry name" value="Glucocorticoid receptor-like (DNA-binding domain)"/>
    <property type="match status" value="1"/>
</dbReference>
<evidence type="ECO:0000313" key="9">
    <source>
        <dbReference type="Proteomes" id="UP000694402"/>
    </source>
</evidence>
<evidence type="ECO:0000256" key="4">
    <source>
        <dbReference type="ARBA" id="ARBA00023125"/>
    </source>
</evidence>
<dbReference type="Ensembl" id="ENSOTST00005192664.1">
    <property type="protein sequence ID" value="ENSOTSP00005108344.1"/>
    <property type="gene ID" value="ENSOTSG00005034880.2"/>
</dbReference>
<feature type="compositionally biased region" description="Basic and acidic residues" evidence="6">
    <location>
        <begin position="104"/>
        <end position="116"/>
    </location>
</feature>
<evidence type="ECO:0000256" key="5">
    <source>
        <dbReference type="PROSITE-ProRule" id="PRU00309"/>
    </source>
</evidence>